<reference evidence="4" key="1">
    <citation type="submission" date="2016-10" db="EMBL/GenBank/DDBJ databases">
        <authorList>
            <person name="Varghese N."/>
            <person name="Submissions S."/>
        </authorList>
    </citation>
    <scope>NUCLEOTIDE SEQUENCE [LARGE SCALE GENOMIC DNA]</scope>
    <source>
        <strain evidence="4">Mob M</strain>
    </source>
</reference>
<accession>A0A1I4NT20</accession>
<dbReference type="InterPro" id="IPR027417">
    <property type="entry name" value="P-loop_NTPase"/>
</dbReference>
<dbReference type="Gene3D" id="3.40.50.300">
    <property type="entry name" value="P-loop containing nucleotide triphosphate hydrolases"/>
    <property type="match status" value="1"/>
</dbReference>
<dbReference type="Proteomes" id="UP000198535">
    <property type="component" value="Unassembled WGS sequence"/>
</dbReference>
<dbReference type="STRING" id="487685.SAMN04488696_0229"/>
<protein>
    <submittedName>
        <fullName evidence="3">GTPase, G3E family</fullName>
    </submittedName>
</protein>
<evidence type="ECO:0000256" key="1">
    <source>
        <dbReference type="SAM" id="MobiDB-lite"/>
    </source>
</evidence>
<feature type="domain" description="CobW/HypB/UreG nucleotide-binding" evidence="2">
    <location>
        <begin position="3"/>
        <end position="179"/>
    </location>
</feature>
<dbReference type="RefSeq" id="WP_091931997.1">
    <property type="nucleotide sequence ID" value="NZ_FOUJ01000001.1"/>
</dbReference>
<organism evidence="3 4">
    <name type="scientific">Methanolobus profundi</name>
    <dbReference type="NCBI Taxonomy" id="487685"/>
    <lineage>
        <taxon>Archaea</taxon>
        <taxon>Methanobacteriati</taxon>
        <taxon>Methanobacteriota</taxon>
        <taxon>Stenosarchaea group</taxon>
        <taxon>Methanomicrobia</taxon>
        <taxon>Methanosarcinales</taxon>
        <taxon>Methanosarcinaceae</taxon>
        <taxon>Methanolobus</taxon>
    </lineage>
</organism>
<dbReference type="PANTHER" id="PTHR13748">
    <property type="entry name" value="COBW-RELATED"/>
    <property type="match status" value="1"/>
</dbReference>
<dbReference type="GO" id="GO:0005737">
    <property type="term" value="C:cytoplasm"/>
    <property type="evidence" value="ECO:0007669"/>
    <property type="project" value="TreeGrafter"/>
</dbReference>
<sequence length="424" mass="47397">MDAIIIGGFLGSGKTTTVINVGKELAHRGHTVAIIVNEVGEVGIDGDLISKYGLDAKEITNGCICCTLKLNMKTTLAELYNSYDPDYVIVEPSGIAFPNVIKREFELMNFGDNVRVAPLVTLIDGSRFKDIMRSVKVYALRQIEDAEILVVNKTDLIDPIRIPILEESVQQLNPKAKVLKMSSEPEDEGFIELMGIVVPQSSDDEAIDKETSSGQVNETVTVQETGHDDGSDHSHLHHTHYDSESSGLASYANDYRILEEDIDAETAREIIMEIAERIRSDVIVSSPEFVGHIKMFLETSEETVKISITSYSERPAVNVIPTSAHSGLRFKILTAVSGIDEDRLIHLVDEDVEYIFGSRDMLIQRLHGLHDHDHHHDHHHDHDDDHHDHDHHNHKHLHEENDAMDDIYDHDLTACSTGDSDCLL</sequence>
<evidence type="ECO:0000313" key="3">
    <source>
        <dbReference type="EMBL" id="SFM18283.1"/>
    </source>
</evidence>
<feature type="region of interest" description="Disordered" evidence="1">
    <location>
        <begin position="224"/>
        <end position="245"/>
    </location>
</feature>
<feature type="compositionally biased region" description="Basic and acidic residues" evidence="1">
    <location>
        <begin position="225"/>
        <end position="243"/>
    </location>
</feature>
<evidence type="ECO:0000259" key="2">
    <source>
        <dbReference type="Pfam" id="PF02492"/>
    </source>
</evidence>
<dbReference type="PANTHER" id="PTHR13748:SF62">
    <property type="entry name" value="COBW DOMAIN-CONTAINING PROTEIN"/>
    <property type="match status" value="1"/>
</dbReference>
<dbReference type="AlphaFoldDB" id="A0A1I4NT20"/>
<dbReference type="EMBL" id="FOUJ01000001">
    <property type="protein sequence ID" value="SFM18283.1"/>
    <property type="molecule type" value="Genomic_DNA"/>
</dbReference>
<feature type="region of interest" description="Disordered" evidence="1">
    <location>
        <begin position="372"/>
        <end position="397"/>
    </location>
</feature>
<proteinExistence type="predicted"/>
<dbReference type="CDD" id="cd03112">
    <property type="entry name" value="CobW-like"/>
    <property type="match status" value="1"/>
</dbReference>
<dbReference type="InterPro" id="IPR003495">
    <property type="entry name" value="CobW/HypB/UreG_nucleotide-bd"/>
</dbReference>
<dbReference type="OrthoDB" id="359387at2157"/>
<dbReference type="Pfam" id="PF02492">
    <property type="entry name" value="cobW"/>
    <property type="match status" value="1"/>
</dbReference>
<name>A0A1I4NT20_9EURY</name>
<gene>
    <name evidence="3" type="ORF">SAMN04488696_0229</name>
</gene>
<evidence type="ECO:0000313" key="4">
    <source>
        <dbReference type="Proteomes" id="UP000198535"/>
    </source>
</evidence>
<dbReference type="InterPro" id="IPR051316">
    <property type="entry name" value="Zinc-reg_GTPase_activator"/>
</dbReference>
<keyword evidence="4" id="KW-1185">Reference proteome</keyword>
<dbReference type="SUPFAM" id="SSF52540">
    <property type="entry name" value="P-loop containing nucleoside triphosphate hydrolases"/>
    <property type="match status" value="1"/>
</dbReference>